<feature type="domain" description="Ribosomal protein L9" evidence="5">
    <location>
        <begin position="31"/>
        <end position="68"/>
    </location>
</feature>
<keyword evidence="3" id="KW-0687">Ribonucleoprotein</keyword>
<dbReference type="GO" id="GO:0006412">
    <property type="term" value="P:translation"/>
    <property type="evidence" value="ECO:0007669"/>
    <property type="project" value="InterPro"/>
</dbReference>
<dbReference type="GO" id="GO:0003735">
    <property type="term" value="F:structural constituent of ribosome"/>
    <property type="evidence" value="ECO:0007669"/>
    <property type="project" value="InterPro"/>
</dbReference>
<dbReference type="InterPro" id="IPR036935">
    <property type="entry name" value="Ribosomal_bL9_N_sf"/>
</dbReference>
<keyword evidence="2" id="KW-0689">Ribosomal protein</keyword>
<sequence>MIKANAFQMATRRSFSSSAAVMRGAADKRIPVQLLKDFPGLGFRGEIVKVLPGRMRNQLHRNNGAAYVLRGEELRIPLVKRETIQAAIDAEKAAQKEAEQKVWEEKQLELQKRANTRKNSREDLLNALESLGDLNIAFPTLAQKPNEPQQQAQEPASQAQEETEIIPDSTEKAQVTSLYFLETTLKSLPKVITISAEANGQGFLRAPLTISRIASHISGLLGVDIDPASITLPIAARTSQRLQSEKNQTENQSEQAAAIDFVGSHPLTFVLSNGRTISNILRVAPSNINAYKSLANWQTLTRPANTPILDKSSVTSAESKKATEPTGEKKPKTEEGKQHATKSFEWENDLLNKISR</sequence>
<evidence type="ECO:0000256" key="2">
    <source>
        <dbReference type="ARBA" id="ARBA00022980"/>
    </source>
</evidence>
<feature type="compositionally biased region" description="Basic and acidic residues" evidence="4">
    <location>
        <begin position="318"/>
        <end position="345"/>
    </location>
</feature>
<dbReference type="GO" id="GO:0005840">
    <property type="term" value="C:ribosome"/>
    <property type="evidence" value="ECO:0007669"/>
    <property type="project" value="UniProtKB-KW"/>
</dbReference>
<reference evidence="6 7" key="1">
    <citation type="submission" date="2019-09" db="EMBL/GenBank/DDBJ databases">
        <authorList>
            <person name="Brejova B."/>
        </authorList>
    </citation>
    <scope>NUCLEOTIDE SEQUENCE [LARGE SCALE GENOMIC DNA]</scope>
</reference>
<feature type="region of interest" description="Disordered" evidence="4">
    <location>
        <begin position="307"/>
        <end position="356"/>
    </location>
</feature>
<accession>A0A5E8BQG2</accession>
<dbReference type="GO" id="GO:1990904">
    <property type="term" value="C:ribonucleoprotein complex"/>
    <property type="evidence" value="ECO:0007669"/>
    <property type="project" value="UniProtKB-KW"/>
</dbReference>
<protein>
    <recommendedName>
        <fullName evidence="5">Ribosomal protein L9 domain-containing protein</fullName>
    </recommendedName>
</protein>
<feature type="region of interest" description="Disordered" evidence="4">
    <location>
        <begin position="144"/>
        <end position="168"/>
    </location>
</feature>
<evidence type="ECO:0000256" key="3">
    <source>
        <dbReference type="ARBA" id="ARBA00023274"/>
    </source>
</evidence>
<dbReference type="InterPro" id="IPR020070">
    <property type="entry name" value="Ribosomal_bL9_N"/>
</dbReference>
<evidence type="ECO:0000313" key="7">
    <source>
        <dbReference type="Proteomes" id="UP000398389"/>
    </source>
</evidence>
<name>A0A5E8BQG2_9ASCO</name>
<feature type="compositionally biased region" description="Low complexity" evidence="4">
    <location>
        <begin position="144"/>
        <end position="160"/>
    </location>
</feature>
<dbReference type="Gene3D" id="3.40.5.10">
    <property type="entry name" value="Ribosomal protein L9, N-terminal domain"/>
    <property type="match status" value="1"/>
</dbReference>
<dbReference type="Pfam" id="PF01281">
    <property type="entry name" value="Ribosomal_L9_N"/>
    <property type="match status" value="1"/>
</dbReference>
<keyword evidence="7" id="KW-1185">Reference proteome</keyword>
<evidence type="ECO:0000256" key="1">
    <source>
        <dbReference type="ARBA" id="ARBA00010605"/>
    </source>
</evidence>
<dbReference type="AlphaFoldDB" id="A0A5E8BQG2"/>
<dbReference type="PANTHER" id="PTHR21368">
    <property type="entry name" value="50S RIBOSOMAL PROTEIN L9"/>
    <property type="match status" value="1"/>
</dbReference>
<comment type="similarity">
    <text evidence="1">Belongs to the bacterial ribosomal protein bL9 family.</text>
</comment>
<proteinExistence type="inferred from homology"/>
<organism evidence="6 7">
    <name type="scientific">Magnusiomyces paraingens</name>
    <dbReference type="NCBI Taxonomy" id="2606893"/>
    <lineage>
        <taxon>Eukaryota</taxon>
        <taxon>Fungi</taxon>
        <taxon>Dikarya</taxon>
        <taxon>Ascomycota</taxon>
        <taxon>Saccharomycotina</taxon>
        <taxon>Dipodascomycetes</taxon>
        <taxon>Dipodascales</taxon>
        <taxon>Dipodascaceae</taxon>
        <taxon>Magnusiomyces</taxon>
    </lineage>
</organism>
<dbReference type="InterPro" id="IPR009027">
    <property type="entry name" value="Ribosomal_bL9/RNase_H1_N"/>
</dbReference>
<dbReference type="EMBL" id="CABVLU010000003">
    <property type="protein sequence ID" value="VVT53251.1"/>
    <property type="molecule type" value="Genomic_DNA"/>
</dbReference>
<dbReference type="RefSeq" id="XP_031854088.1">
    <property type="nucleotide sequence ID" value="XM_031998197.1"/>
</dbReference>
<evidence type="ECO:0000256" key="4">
    <source>
        <dbReference type="SAM" id="MobiDB-lite"/>
    </source>
</evidence>
<dbReference type="InterPro" id="IPR000244">
    <property type="entry name" value="Ribosomal_bL9"/>
</dbReference>
<dbReference type="Proteomes" id="UP000398389">
    <property type="component" value="Unassembled WGS sequence"/>
</dbReference>
<evidence type="ECO:0000313" key="6">
    <source>
        <dbReference type="EMBL" id="VVT53251.1"/>
    </source>
</evidence>
<evidence type="ECO:0000259" key="5">
    <source>
        <dbReference type="Pfam" id="PF01281"/>
    </source>
</evidence>
<dbReference type="OrthoDB" id="5555409at2759"/>
<gene>
    <name evidence="6" type="ORF">SAPINGB_P003479</name>
</gene>
<dbReference type="SUPFAM" id="SSF55658">
    <property type="entry name" value="L9 N-domain-like"/>
    <property type="match status" value="1"/>
</dbReference>
<dbReference type="GeneID" id="43582297"/>